<proteinExistence type="predicted"/>
<protein>
    <recommendedName>
        <fullName evidence="3">NGG1p interacting factor NIF3</fullName>
    </recommendedName>
</protein>
<name>A0A212TE79_9MICO</name>
<sequence>MTTHQSSRIDTLVFTVPRDDADAVLAALFAAGAGRIGDYTECAFTVDGVGQFRPVGDADPTIGTVGEIERVEERRCEVPFTAAEKEAILAALVAAHPYEEPSFFVIANAA</sequence>
<evidence type="ECO:0000313" key="2">
    <source>
        <dbReference type="Proteomes" id="UP000198122"/>
    </source>
</evidence>
<dbReference type="InterPro" id="IPR036069">
    <property type="entry name" value="DUF34/NIF3_sf"/>
</dbReference>
<dbReference type="Proteomes" id="UP000198122">
    <property type="component" value="Unassembled WGS sequence"/>
</dbReference>
<gene>
    <name evidence="1" type="ORF">SAMN05445756_1097</name>
</gene>
<dbReference type="PANTHER" id="PTHR41774:SF1">
    <property type="entry name" value="NGG1P INTERACTING FACTOR NIF3"/>
    <property type="match status" value="1"/>
</dbReference>
<reference evidence="1 2" key="1">
    <citation type="submission" date="2017-06" db="EMBL/GenBank/DDBJ databases">
        <authorList>
            <person name="Kim H.J."/>
            <person name="Triplett B.A."/>
        </authorList>
    </citation>
    <scope>NUCLEOTIDE SEQUENCE [LARGE SCALE GENOMIC DNA]</scope>
    <source>
        <strain evidence="1 2">DSM 22179</strain>
    </source>
</reference>
<dbReference type="RefSeq" id="WP_088817994.1">
    <property type="nucleotide sequence ID" value="NZ_FYEZ01000001.1"/>
</dbReference>
<dbReference type="OrthoDB" id="9795763at2"/>
<dbReference type="AlphaFoldDB" id="A0A212TE79"/>
<keyword evidence="2" id="KW-1185">Reference proteome</keyword>
<dbReference type="InterPro" id="IPR015867">
    <property type="entry name" value="N-reg_PII/ATP_PRibTrfase_C"/>
</dbReference>
<dbReference type="Gene3D" id="3.30.70.120">
    <property type="match status" value="1"/>
</dbReference>
<evidence type="ECO:0000313" key="1">
    <source>
        <dbReference type="EMBL" id="SNC64368.1"/>
    </source>
</evidence>
<accession>A0A212TE79</accession>
<dbReference type="EMBL" id="FYEZ01000001">
    <property type="protein sequence ID" value="SNC64368.1"/>
    <property type="molecule type" value="Genomic_DNA"/>
</dbReference>
<evidence type="ECO:0008006" key="3">
    <source>
        <dbReference type="Google" id="ProtNLM"/>
    </source>
</evidence>
<organism evidence="1 2">
    <name type="scientific">Kytococcus aerolatus</name>
    <dbReference type="NCBI Taxonomy" id="592308"/>
    <lineage>
        <taxon>Bacteria</taxon>
        <taxon>Bacillati</taxon>
        <taxon>Actinomycetota</taxon>
        <taxon>Actinomycetes</taxon>
        <taxon>Micrococcales</taxon>
        <taxon>Kytococcaceae</taxon>
        <taxon>Kytococcus</taxon>
    </lineage>
</organism>
<dbReference type="PANTHER" id="PTHR41774">
    <property type="match status" value="1"/>
</dbReference>
<dbReference type="SUPFAM" id="SSF102705">
    <property type="entry name" value="NIF3 (NGG1p interacting factor 3)-like"/>
    <property type="match status" value="1"/>
</dbReference>